<protein>
    <submittedName>
        <fullName evidence="1">Cc_bv8.14_14.8</fullName>
    </submittedName>
</protein>
<evidence type="ECO:0000313" key="3">
    <source>
        <dbReference type="Proteomes" id="UP000786811"/>
    </source>
</evidence>
<reference evidence="2" key="1">
    <citation type="journal article" date="2013" name="Philos. Trans. R. Soc. Lond., B, Biol. Sci.">
        <title>Functional endogenous viral elements in the genome of the parasitoid wasp Cotesia congregata: insights into the evolutionary dynamics of bracoviruses.</title>
        <authorList>
            <person name="Bezier A."/>
            <person name="Louis F."/>
            <person name="Jancek S."/>
            <person name="Periquet G."/>
            <person name="Theze J."/>
            <person name="Gyapay G."/>
            <person name="Musset K."/>
            <person name="Lesobre J."/>
            <person name="Lenoble P."/>
            <person name="Dupuy C."/>
            <person name="Gundersen-Rindal D."/>
            <person name="Herniou E.A.Drezen.J.M."/>
        </authorList>
    </citation>
    <scope>NUCLEOTIDE SEQUENCE</scope>
</reference>
<gene>
    <name evidence="2" type="primary">bv8-14</name>
    <name evidence="1" type="ORF">HICCMSTLAB_LOCUS1425</name>
</gene>
<name>S6D4W7_COTCN</name>
<organism evidence="2">
    <name type="scientific">Cotesia congregata</name>
    <name type="common">Parasitoid wasp</name>
    <name type="synonym">Apanteles congregatus</name>
    <dbReference type="NCBI Taxonomy" id="51543"/>
    <lineage>
        <taxon>Eukaryota</taxon>
        <taxon>Metazoa</taxon>
        <taxon>Ecdysozoa</taxon>
        <taxon>Arthropoda</taxon>
        <taxon>Hexapoda</taxon>
        <taxon>Insecta</taxon>
        <taxon>Pterygota</taxon>
        <taxon>Neoptera</taxon>
        <taxon>Endopterygota</taxon>
        <taxon>Hymenoptera</taxon>
        <taxon>Apocrita</taxon>
        <taxon>Ichneumonoidea</taxon>
        <taxon>Braconidae</taxon>
        <taxon>Microgastrinae</taxon>
        <taxon>Cotesia</taxon>
    </lineage>
</organism>
<dbReference type="Proteomes" id="UP000786811">
    <property type="component" value="Unassembled WGS sequence"/>
</dbReference>
<dbReference type="EMBL" id="HF586477">
    <property type="protein sequence ID" value="CCQ71342.1"/>
    <property type="molecule type" value="Genomic_DNA"/>
</dbReference>
<sequence>MEVKYVAIHHRELDTYILVPKQWPKRANSLFLTLADQIIAQFNEVSPVVRMCDIPTRLICRVDDSGFYYIFNKVSIEEMIGIFVYNIVVPDGNEDIEVEIFSGQYLNRISWPDDGTLRAIPQSPSVSCYMLQS</sequence>
<accession>S6D4W7</accession>
<dbReference type="OrthoDB" id="7662728at2759"/>
<evidence type="ECO:0000313" key="2">
    <source>
        <dbReference type="EMBL" id="CCQ71342.1"/>
    </source>
</evidence>
<dbReference type="AlphaFoldDB" id="S6D4W7"/>
<reference evidence="1" key="2">
    <citation type="submission" date="2021-04" db="EMBL/GenBank/DDBJ databases">
        <authorList>
            <person name="Chebbi M.A.C M."/>
        </authorList>
    </citation>
    <scope>NUCLEOTIDE SEQUENCE</scope>
</reference>
<dbReference type="EMBL" id="CAJNRD030001116">
    <property type="protein sequence ID" value="CAG5075271.1"/>
    <property type="molecule type" value="Genomic_DNA"/>
</dbReference>
<keyword evidence="3" id="KW-1185">Reference proteome</keyword>
<evidence type="ECO:0000313" key="1">
    <source>
        <dbReference type="EMBL" id="CAG5075271.1"/>
    </source>
</evidence>
<proteinExistence type="predicted"/>